<sequence>MSNKIVIAAGLFTALAISGCATESTNNTDSIILKQPTNYVDDGYSLREQGADWVMITATPLADSKLQIAVKSRSDIKKPTCTYNPTARFNPKTGDYETNENGQTISFTFSDQQLEIDGSDSNLLYYYCSGGATLKGVYQQAD</sequence>
<dbReference type="EMBL" id="JACANB010000012">
    <property type="protein sequence ID" value="MDM1697247.1"/>
    <property type="molecule type" value="Genomic_DNA"/>
</dbReference>
<dbReference type="PROSITE" id="PS51257">
    <property type="entry name" value="PROKAR_LIPOPROTEIN"/>
    <property type="match status" value="1"/>
</dbReference>
<comment type="caution">
    <text evidence="2">The sequence shown here is derived from an EMBL/GenBank/DDBJ whole genome shotgun (WGS) entry which is preliminary data.</text>
</comment>
<dbReference type="AlphaFoldDB" id="A0AAW7DUD4"/>
<dbReference type="Proteomes" id="UP001173465">
    <property type="component" value="Unassembled WGS sequence"/>
</dbReference>
<name>A0AAW7DUD4_9GAMM</name>
<accession>A0AAW7DUD4</accession>
<evidence type="ECO:0000313" key="2">
    <source>
        <dbReference type="EMBL" id="MDM1697247.1"/>
    </source>
</evidence>
<feature type="chain" id="PRO_5043992410" description="Lipoprotein" evidence="1">
    <location>
        <begin position="24"/>
        <end position="142"/>
    </location>
</feature>
<protein>
    <recommendedName>
        <fullName evidence="4">Lipoprotein</fullName>
    </recommendedName>
</protein>
<evidence type="ECO:0000313" key="3">
    <source>
        <dbReference type="Proteomes" id="UP001173465"/>
    </source>
</evidence>
<reference evidence="2" key="1">
    <citation type="submission" date="2020-06" db="EMBL/GenBank/DDBJ databases">
        <authorList>
            <person name="Dong N."/>
        </authorList>
    </citation>
    <scope>NUCLEOTIDE SEQUENCE</scope>
    <source>
        <strain evidence="2">DF46-2-2</strain>
    </source>
</reference>
<reference evidence="2" key="2">
    <citation type="journal article" date="2022" name="Sci. Total Environ.">
        <title>Prevalence, transmission, and molecular epidemiology of tet(X)-positive bacteria among humans, animals, and environmental niches in China: An epidemiological, and genomic-based study.</title>
        <authorList>
            <person name="Dong N."/>
            <person name="Zeng Y."/>
            <person name="Cai C."/>
            <person name="Sun C."/>
            <person name="Lu J."/>
            <person name="Liu C."/>
            <person name="Zhou H."/>
            <person name="Sun Q."/>
            <person name="Shu L."/>
            <person name="Wang H."/>
            <person name="Wang Y."/>
            <person name="Wang S."/>
            <person name="Wu C."/>
            <person name="Chan E.W."/>
            <person name="Chen G."/>
            <person name="Shen Z."/>
            <person name="Chen S."/>
            <person name="Zhang R."/>
        </authorList>
    </citation>
    <scope>NUCLEOTIDE SEQUENCE</scope>
    <source>
        <strain evidence="2">DF46-2-2</strain>
    </source>
</reference>
<organism evidence="2 3">
    <name type="scientific">Thiopseudomonas alkaliphila</name>
    <dbReference type="NCBI Taxonomy" id="1697053"/>
    <lineage>
        <taxon>Bacteria</taxon>
        <taxon>Pseudomonadati</taxon>
        <taxon>Pseudomonadota</taxon>
        <taxon>Gammaproteobacteria</taxon>
        <taxon>Pseudomonadales</taxon>
        <taxon>Pseudomonadaceae</taxon>
        <taxon>Thiopseudomonas</taxon>
    </lineage>
</organism>
<evidence type="ECO:0000256" key="1">
    <source>
        <dbReference type="SAM" id="SignalP"/>
    </source>
</evidence>
<feature type="signal peptide" evidence="1">
    <location>
        <begin position="1"/>
        <end position="23"/>
    </location>
</feature>
<proteinExistence type="predicted"/>
<evidence type="ECO:0008006" key="4">
    <source>
        <dbReference type="Google" id="ProtNLM"/>
    </source>
</evidence>
<keyword evidence="1" id="KW-0732">Signal</keyword>
<dbReference type="RefSeq" id="WP_286594502.1">
    <property type="nucleotide sequence ID" value="NZ_JACANB010000012.1"/>
</dbReference>
<gene>
    <name evidence="2" type="ORF">HX099_11345</name>
</gene>